<evidence type="ECO:0000313" key="8">
    <source>
        <dbReference type="EMBL" id="RTE10259.1"/>
    </source>
</evidence>
<dbReference type="SMART" id="SM00060">
    <property type="entry name" value="FN3"/>
    <property type="match status" value="2"/>
</dbReference>
<dbReference type="InterPro" id="IPR013529">
    <property type="entry name" value="Glyco_hydro_42_N"/>
</dbReference>
<keyword evidence="4" id="KW-0378">Hydrolase</keyword>
<dbReference type="EMBL" id="RXHU01000022">
    <property type="protein sequence ID" value="RTE10259.1"/>
    <property type="molecule type" value="Genomic_DNA"/>
</dbReference>
<dbReference type="InterPro" id="IPR010502">
    <property type="entry name" value="Carb-bd_dom_fam9"/>
</dbReference>
<dbReference type="NCBIfam" id="NF047446">
    <property type="entry name" value="barrel_OmpL47"/>
    <property type="match status" value="1"/>
</dbReference>
<dbReference type="CDD" id="cd00063">
    <property type="entry name" value="FN3"/>
    <property type="match status" value="2"/>
</dbReference>
<dbReference type="OrthoDB" id="9776971at2"/>
<reference evidence="8 9" key="1">
    <citation type="submission" date="2018-12" db="EMBL/GenBank/DDBJ databases">
        <title>Bacillus ochoae sp. nov., Paenibacillus whitsoniae sp. nov., Paenibacillus spiritus sp. nov. Isolated from the Mars Exploration Rover during spacecraft assembly.</title>
        <authorList>
            <person name="Seuylemezian A."/>
            <person name="Vaishampayan P."/>
        </authorList>
    </citation>
    <scope>NUCLEOTIDE SEQUENCE [LARGE SCALE GENOMIC DNA]</scope>
    <source>
        <strain evidence="8 9">MER 54</strain>
    </source>
</reference>
<organism evidence="8 9">
    <name type="scientific">Paenibacillus whitsoniae</name>
    <dbReference type="NCBI Taxonomy" id="2496558"/>
    <lineage>
        <taxon>Bacteria</taxon>
        <taxon>Bacillati</taxon>
        <taxon>Bacillota</taxon>
        <taxon>Bacilli</taxon>
        <taxon>Bacillales</taxon>
        <taxon>Paenibacillaceae</taxon>
        <taxon>Paenibacillus</taxon>
    </lineage>
</organism>
<evidence type="ECO:0000256" key="4">
    <source>
        <dbReference type="ARBA" id="ARBA00022801"/>
    </source>
</evidence>
<dbReference type="NCBIfam" id="NF033679">
    <property type="entry name" value="DNRLRE_dom"/>
    <property type="match status" value="2"/>
</dbReference>
<keyword evidence="3 6" id="KW-0732">Signal</keyword>
<feature type="signal peptide" evidence="6">
    <location>
        <begin position="1"/>
        <end position="20"/>
    </location>
</feature>
<name>A0A430JGV4_9BACL</name>
<dbReference type="SUPFAM" id="SSF49344">
    <property type="entry name" value="CBD9-like"/>
    <property type="match status" value="1"/>
</dbReference>
<protein>
    <submittedName>
        <fullName evidence="8">DNRLRE domain-containing protein</fullName>
    </submittedName>
</protein>
<dbReference type="Gene3D" id="2.60.40.1190">
    <property type="match status" value="1"/>
</dbReference>
<dbReference type="CDD" id="cd09621">
    <property type="entry name" value="CBM9_like_5"/>
    <property type="match status" value="1"/>
</dbReference>
<dbReference type="InterPro" id="IPR013783">
    <property type="entry name" value="Ig-like_fold"/>
</dbReference>
<dbReference type="Gene3D" id="2.60.40.10">
    <property type="entry name" value="Immunoglobulins"/>
    <property type="match status" value="2"/>
</dbReference>
<evidence type="ECO:0000256" key="3">
    <source>
        <dbReference type="ARBA" id="ARBA00022729"/>
    </source>
</evidence>
<comment type="caution">
    <text evidence="8">The sequence shown here is derived from an EMBL/GenBank/DDBJ whole genome shotgun (WGS) entry which is preliminary data.</text>
</comment>
<feature type="chain" id="PRO_5039082550" evidence="6">
    <location>
        <begin position="21"/>
        <end position="1692"/>
    </location>
</feature>
<dbReference type="InterPro" id="IPR036116">
    <property type="entry name" value="FN3_sf"/>
</dbReference>
<dbReference type="Pfam" id="PF02449">
    <property type="entry name" value="Glyco_hydro_42"/>
    <property type="match status" value="1"/>
</dbReference>
<dbReference type="InterPro" id="IPR003961">
    <property type="entry name" value="FN3_dom"/>
</dbReference>
<dbReference type="GO" id="GO:0005576">
    <property type="term" value="C:extracellular region"/>
    <property type="evidence" value="ECO:0007669"/>
    <property type="project" value="UniProtKB-SubCell"/>
</dbReference>
<dbReference type="InterPro" id="IPR055372">
    <property type="entry name" value="CBM96"/>
</dbReference>
<evidence type="ECO:0000313" key="9">
    <source>
        <dbReference type="Proteomes" id="UP000276128"/>
    </source>
</evidence>
<dbReference type="InterPro" id="IPR017853">
    <property type="entry name" value="GH"/>
</dbReference>
<evidence type="ECO:0000256" key="6">
    <source>
        <dbReference type="SAM" id="SignalP"/>
    </source>
</evidence>
<dbReference type="RefSeq" id="WP_126140841.1">
    <property type="nucleotide sequence ID" value="NZ_RXHU01000022.1"/>
</dbReference>
<dbReference type="InterPro" id="IPR058094">
    <property type="entry name" value="Ig-like_OmpL47-like"/>
</dbReference>
<accession>A0A430JGV4</accession>
<dbReference type="GO" id="GO:0030246">
    <property type="term" value="F:carbohydrate binding"/>
    <property type="evidence" value="ECO:0007669"/>
    <property type="project" value="InterPro"/>
</dbReference>
<dbReference type="Proteomes" id="UP000276128">
    <property type="component" value="Unassembled WGS sequence"/>
</dbReference>
<dbReference type="Pfam" id="PF00041">
    <property type="entry name" value="fn3"/>
    <property type="match status" value="2"/>
</dbReference>
<dbReference type="SUPFAM" id="SSF51445">
    <property type="entry name" value="(Trans)glycosidases"/>
    <property type="match status" value="1"/>
</dbReference>
<comment type="subcellular location">
    <subcellularLocation>
        <location evidence="1">Secreted</location>
    </subcellularLocation>
</comment>
<keyword evidence="5" id="KW-0326">Glycosidase</keyword>
<dbReference type="Gene3D" id="3.20.20.80">
    <property type="entry name" value="Glycosidases"/>
    <property type="match status" value="1"/>
</dbReference>
<dbReference type="Gene3D" id="3.30.1920.20">
    <property type="match status" value="1"/>
</dbReference>
<evidence type="ECO:0000256" key="5">
    <source>
        <dbReference type="ARBA" id="ARBA00023295"/>
    </source>
</evidence>
<sequence>MLKKMQLKVTSMVLAFSMTAALLQGFVAPLVPFANDNMSAFAASADPVSSQLYPSEDTYVRNGGNANTNFGSTTTLGVKSFAADININRQAFMKYDLSSFAGEIGSAKLKIYAIDTENSTIGVQVFGMEDDAWKGNTVTWNTKPIPEHYIANINVGKTASWYEIDVTAFVKKQKALDQTASFAFLEQAAIGHAVNINSVENVENRPYLEISADRINASSPNWPSGGSVNISNVSATSLQLNWSAAADPAGVTSYNIYQNENVIGTVGGSVTSYTVTGLQVGQKVTFKVEAGNALNQWSNDGPYVTITLPNPKQTVLLPLEDTYVRGGGNANDNYGTSALLGVKNFDADANLNRQTYMKYDLSYFASEIASAKLKIYAIDTENSTIGVQVFGMENDAWKANMVTWNTKPALDTYIANINVGKTAGWYEIDVTAFVKRQKALDQTVSFAFIEQAAQGHAVQINSMENTVNRPYLELSTDRVNANAPNWPSGGSLTISNFNETGLQLNWSAAADPVGVTAYKIYQNGIELGTVAGTASSFTVTGLQIDQKYTFKVEAGNALNQWSTDGPFVTAALPPTKLVQLRPGNVFINNEAIQFKVITTRPSVAWEVFDYQGAAVSEGISPVAQGEAIVTVPFTTFGYFTLQIKVDSNVSDPISIKTPFAVLSPLGQSVNENSPFGMATHLHRIPPADAANMIDMMNYAGVGMVRDGREWNSIEKQKGSYTFSPSPDDYMAKLNDDHFDFMFVSGFNNPYYDNNSTPYTNEGREGFANYVKAYADHYDGQLDAIEVFNEFNGSFGDRGNGPADSKPEYYFPLLKKTYETVKAAHPDLPVVGMVMAIDLNWMEKVFQLGGMQYLDVISVHPYVYPGEPERLESQIIGLQNLIRQYNNGQLKPIWISETGWPTQRDSRGVDEQKQADYLIRSYVVSIANGIDKVIWYDFMNDGVQLNYNEDNFGIIRNTNDKLGAYTPKPAYAAYATMSRALGGAQFVSKDSTDTDIRSYVFQKDGEQIRAMWAAGSSVPAVIHTANPIQITDMMGNTDTYVPHNGNVYVTLNDEPYFIKGHISGVEKDSTFSLHGNPARVGDPIQLTLETDNTTSAPYSFNLKVEGESHPVFAEGGHKVTQMLTVTNLNEPGTRLVKGFLMKGNDKIGIIRSAVTALQSYEVKVRPIIADVDTMSKTLQIQISNLSATKGLQVRKVEWKFGTKSGTKELHAVVQSSSADVFDIPLTGYGLGVTNTLKVTVYFDDYDPFTYEGTAEFNPIMQGTVSVDGALDPETAAASSTIDLSKGTVKMTGYQGSNDLSGKFWLNFDSNRLYITARVKDDTMSAPFSGADIYKNDSFQFAISNGLPGESLSWYEYGISQTPNGPQIYRWITPPGVSKGLVTNGNLVVTRDEDQHETIYELTLPWSELTPIKAERNGVISFSLLVNDNDGNGRKGWIEWGAGIGDGKLSNKFRAMQWIVTDDTPPTTAAALAGTKHNEWYASDVKVKLSATDDRSGVTESVYSLNGGATWQPYTHELIFAEDGAHTLLYRSTDAVGNVEQTKSVTFQIDQTSPIVQISGVGTFTVDQHVKIACSAADSVSGIVYSNCNGLLVDSPAYMLGLGTHQVLATAEDAAGHMTIETSSYLIQVTGDSLAALTERFVTGEGSKGVVNSLVKKLEHSQYGAYVNEISAQKGKRIGNELADILIELAHALE</sequence>
<keyword evidence="9" id="KW-1185">Reference proteome</keyword>
<dbReference type="PROSITE" id="PS50853">
    <property type="entry name" value="FN3"/>
    <property type="match status" value="2"/>
</dbReference>
<evidence type="ECO:0000256" key="1">
    <source>
        <dbReference type="ARBA" id="ARBA00004613"/>
    </source>
</evidence>
<keyword evidence="2" id="KW-0964">Secreted</keyword>
<dbReference type="GO" id="GO:0016052">
    <property type="term" value="P:carbohydrate catabolic process"/>
    <property type="evidence" value="ECO:0007669"/>
    <property type="project" value="InterPro"/>
</dbReference>
<feature type="domain" description="Fibronectin type-III" evidence="7">
    <location>
        <begin position="488"/>
        <end position="575"/>
    </location>
</feature>
<dbReference type="PANTHER" id="PTHR12631:SF10">
    <property type="entry name" value="BETA-XYLOSIDASE-LIKE PROTEIN-RELATED"/>
    <property type="match status" value="1"/>
</dbReference>
<evidence type="ECO:0000256" key="2">
    <source>
        <dbReference type="ARBA" id="ARBA00022525"/>
    </source>
</evidence>
<dbReference type="SUPFAM" id="SSF49265">
    <property type="entry name" value="Fibronectin type III"/>
    <property type="match status" value="2"/>
</dbReference>
<dbReference type="Pfam" id="PF24517">
    <property type="entry name" value="CBM96"/>
    <property type="match status" value="2"/>
</dbReference>
<dbReference type="Pfam" id="PF06452">
    <property type="entry name" value="CBM9_1"/>
    <property type="match status" value="1"/>
</dbReference>
<dbReference type="PANTHER" id="PTHR12631">
    <property type="entry name" value="ALPHA-L-IDURONIDASE"/>
    <property type="match status" value="1"/>
</dbReference>
<dbReference type="InterPro" id="IPR051923">
    <property type="entry name" value="Glycosyl_Hydrolase_39"/>
</dbReference>
<dbReference type="GO" id="GO:0004565">
    <property type="term" value="F:beta-galactosidase activity"/>
    <property type="evidence" value="ECO:0007669"/>
    <property type="project" value="InterPro"/>
</dbReference>
<proteinExistence type="predicted"/>
<dbReference type="GO" id="GO:0009341">
    <property type="term" value="C:beta-galactosidase complex"/>
    <property type="evidence" value="ECO:0007669"/>
    <property type="project" value="InterPro"/>
</dbReference>
<gene>
    <name evidence="8" type="ORF">EJQ19_08860</name>
</gene>
<evidence type="ECO:0000259" key="7">
    <source>
        <dbReference type="PROSITE" id="PS50853"/>
    </source>
</evidence>
<feature type="domain" description="Fibronectin type-III" evidence="7">
    <location>
        <begin position="224"/>
        <end position="311"/>
    </location>
</feature>